<protein>
    <recommendedName>
        <fullName evidence="3">Kinetochore protein Sos7 coiled-coil domain-containing protein</fullName>
    </recommendedName>
</protein>
<evidence type="ECO:0000259" key="3">
    <source>
        <dbReference type="Pfam" id="PF20882"/>
    </source>
</evidence>
<feature type="region of interest" description="Disordered" evidence="2">
    <location>
        <begin position="239"/>
        <end position="280"/>
    </location>
</feature>
<dbReference type="VEuPathDB" id="FungiDB:CIMG_00376"/>
<dbReference type="InParanoid" id="A0A0E1S4E2"/>
<dbReference type="PANTHER" id="PTHR37329:SF1">
    <property type="entry name" value="KINETOCHORE PROTEIN SOS7"/>
    <property type="match status" value="1"/>
</dbReference>
<dbReference type="Pfam" id="PF20882">
    <property type="entry name" value="Sos7"/>
    <property type="match status" value="1"/>
</dbReference>
<dbReference type="RefSeq" id="XP_001246605.2">
    <property type="nucleotide sequence ID" value="XM_001246604.2"/>
</dbReference>
<dbReference type="InterPro" id="IPR048781">
    <property type="entry name" value="Sos7_CC"/>
</dbReference>
<reference evidence="5" key="2">
    <citation type="journal article" date="2010" name="Genome Res.">
        <title>Population genomic sequencing of Coccidioides fungi reveals recent hybridization and transposon control.</title>
        <authorList>
            <person name="Neafsey D.E."/>
            <person name="Barker B.M."/>
            <person name="Sharpton T.J."/>
            <person name="Stajich J.E."/>
            <person name="Park D.J."/>
            <person name="Whiston E."/>
            <person name="Hung C.-Y."/>
            <person name="McMahan C."/>
            <person name="White J."/>
            <person name="Sykes S."/>
            <person name="Heiman D."/>
            <person name="Young S."/>
            <person name="Zeng Q."/>
            <person name="Abouelleil A."/>
            <person name="Aftuck L."/>
            <person name="Bessette D."/>
            <person name="Brown A."/>
            <person name="FitzGerald M."/>
            <person name="Lui A."/>
            <person name="Macdonald J.P."/>
            <person name="Priest M."/>
            <person name="Orbach M.J."/>
            <person name="Galgiani J.N."/>
            <person name="Kirkland T.N."/>
            <person name="Cole G.T."/>
            <person name="Birren B.W."/>
            <person name="Henn M.R."/>
            <person name="Taylor J.W."/>
            <person name="Rounsley S.D."/>
        </authorList>
    </citation>
    <scope>GENOME REANNOTATION</scope>
    <source>
        <strain evidence="5">RS</strain>
    </source>
</reference>
<dbReference type="KEGG" id="cim:CIMG_00376"/>
<evidence type="ECO:0000313" key="4">
    <source>
        <dbReference type="EMBL" id="EAS35022.2"/>
    </source>
</evidence>
<dbReference type="GO" id="GO:0000776">
    <property type="term" value="C:kinetochore"/>
    <property type="evidence" value="ECO:0007669"/>
    <property type="project" value="InterPro"/>
</dbReference>
<dbReference type="AlphaFoldDB" id="A0A0E1S4E2"/>
<dbReference type="GeneID" id="4565992"/>
<feature type="compositionally biased region" description="Basic and acidic residues" evidence="2">
    <location>
        <begin position="239"/>
        <end position="256"/>
    </location>
</feature>
<dbReference type="GO" id="GO:0034501">
    <property type="term" value="P:protein localization to kinetochore"/>
    <property type="evidence" value="ECO:0007669"/>
    <property type="project" value="InterPro"/>
</dbReference>
<organism evidence="4 5">
    <name type="scientific">Coccidioides immitis (strain RS)</name>
    <name type="common">Valley fever fungus</name>
    <dbReference type="NCBI Taxonomy" id="246410"/>
    <lineage>
        <taxon>Eukaryota</taxon>
        <taxon>Fungi</taxon>
        <taxon>Dikarya</taxon>
        <taxon>Ascomycota</taxon>
        <taxon>Pezizomycotina</taxon>
        <taxon>Eurotiomycetes</taxon>
        <taxon>Eurotiomycetidae</taxon>
        <taxon>Onygenales</taxon>
        <taxon>Onygenaceae</taxon>
        <taxon>Coccidioides</taxon>
    </lineage>
</organism>
<evidence type="ECO:0000256" key="2">
    <source>
        <dbReference type="SAM" id="MobiDB-lite"/>
    </source>
</evidence>
<name>A0A0E1S4E2_COCIM</name>
<dbReference type="Proteomes" id="UP000001261">
    <property type="component" value="Unassembled WGS sequence"/>
</dbReference>
<proteinExistence type="predicted"/>
<dbReference type="OrthoDB" id="18959at2759"/>
<dbReference type="InterPro" id="IPR037475">
    <property type="entry name" value="Sos7"/>
</dbReference>
<sequence length="296" mass="32666">MAPPKSLSDIRAELEELDAAYPELSIIRISQPVASNADVVDENKLNQLSPSKQRISDVSTNGFENPTPTALEADLAHYKELFSKLRFSYLEQVTKEKFLRAIVGDPPLVVGHNDNVELEAQLALVKADLKERKKEVADLIEQMEKSGRDLASRYKKVQLQTTQLAELPSSISELENTIAELRASSANASQSPESGDVPASQTLSLQDTIALLAEREAELASLNHQLSSVGPVLPRKAREAEAAEREISGLERRRNEVVAQAREARRRKNEGESDGLEEMGRWYKGVEQGLKSLVGT</sequence>
<keyword evidence="5" id="KW-1185">Reference proteome</keyword>
<evidence type="ECO:0000256" key="1">
    <source>
        <dbReference type="SAM" id="Coils"/>
    </source>
</evidence>
<feature type="domain" description="Kinetochore protein Sos7 coiled-coil" evidence="3">
    <location>
        <begin position="80"/>
        <end position="154"/>
    </location>
</feature>
<accession>A0A0E1S4E2</accession>
<dbReference type="OMA" id="RIMIEEM"/>
<keyword evidence="1" id="KW-0175">Coiled coil</keyword>
<dbReference type="GO" id="GO:0051315">
    <property type="term" value="P:attachment of mitotic spindle microtubules to kinetochore"/>
    <property type="evidence" value="ECO:0007669"/>
    <property type="project" value="TreeGrafter"/>
</dbReference>
<gene>
    <name evidence="4" type="ORF">CIMG_00376</name>
</gene>
<feature type="coiled-coil region" evidence="1">
    <location>
        <begin position="115"/>
        <end position="146"/>
    </location>
</feature>
<dbReference type="PANTHER" id="PTHR37329">
    <property type="entry name" value="KINETOCHORE PROTEIN SOS7"/>
    <property type="match status" value="1"/>
</dbReference>
<evidence type="ECO:0000313" key="5">
    <source>
        <dbReference type="Proteomes" id="UP000001261"/>
    </source>
</evidence>
<dbReference type="STRING" id="246410.A0A0E1S4E2"/>
<dbReference type="EMBL" id="GG704911">
    <property type="protein sequence ID" value="EAS35022.2"/>
    <property type="molecule type" value="Genomic_DNA"/>
</dbReference>
<reference evidence="5" key="1">
    <citation type="journal article" date="2009" name="Genome Res.">
        <title>Comparative genomic analyses of the human fungal pathogens Coccidioides and their relatives.</title>
        <authorList>
            <person name="Sharpton T.J."/>
            <person name="Stajich J.E."/>
            <person name="Rounsley S.D."/>
            <person name="Gardner M.J."/>
            <person name="Wortman J.R."/>
            <person name="Jordar V.S."/>
            <person name="Maiti R."/>
            <person name="Kodira C.D."/>
            <person name="Neafsey D.E."/>
            <person name="Zeng Q."/>
            <person name="Hung C.-Y."/>
            <person name="McMahan C."/>
            <person name="Muszewska A."/>
            <person name="Grynberg M."/>
            <person name="Mandel M.A."/>
            <person name="Kellner E.M."/>
            <person name="Barker B.M."/>
            <person name="Galgiani J.N."/>
            <person name="Orbach M.J."/>
            <person name="Kirkland T.N."/>
            <person name="Cole G.T."/>
            <person name="Henn M.R."/>
            <person name="Birren B.W."/>
            <person name="Taylor J.W."/>
        </authorList>
    </citation>
    <scope>NUCLEOTIDE SEQUENCE [LARGE SCALE GENOMIC DNA]</scope>
    <source>
        <strain evidence="5">RS</strain>
    </source>
</reference>